<gene>
    <name evidence="1" type="ORF">SM611_29975</name>
</gene>
<evidence type="ECO:0000313" key="1">
    <source>
        <dbReference type="EMBL" id="MFA1543176.1"/>
    </source>
</evidence>
<comment type="caution">
    <text evidence="1">The sequence shown here is derived from an EMBL/GenBank/DDBJ whole genome shotgun (WGS) entry which is preliminary data.</text>
</comment>
<dbReference type="RefSeq" id="WP_371953680.1">
    <property type="nucleotide sequence ID" value="NZ_JAXCEI010000016.1"/>
</dbReference>
<name>A0ABV4QJ24_9ACTN</name>
<proteinExistence type="predicted"/>
<sequence>MGERFVLTVPDEVAARFLVAAGACAVPGPDYLRDAVGDRGLGRVAAGLLASSRLAVEPVTTVSGPLRERLHRLGGSPERLRDVFGAARHITVTSVTAPAARPRAAQATRLAARTLAAALGGAAADLDTGRVLPSEDGPPTEPEQFVLGRDWAPVYITLEPGDATRARAETAGLHRLGLPEVTARHVPYASMLTAANLVRGLAWQLFADRSAWLARGGGAVHEIPAERPVSAGDVMRFWGAAEPARSKPARTAHITLGWTDTACPGCTAAIEAAPAAADGETWWAESAARAMPKLIRPTAPSSP</sequence>
<evidence type="ECO:0000313" key="2">
    <source>
        <dbReference type="Proteomes" id="UP001569963"/>
    </source>
</evidence>
<protein>
    <submittedName>
        <fullName evidence="1">Uncharacterized protein</fullName>
    </submittedName>
</protein>
<dbReference type="Proteomes" id="UP001569963">
    <property type="component" value="Unassembled WGS sequence"/>
</dbReference>
<dbReference type="EMBL" id="JAXCEI010000016">
    <property type="protein sequence ID" value="MFA1543176.1"/>
    <property type="molecule type" value="Genomic_DNA"/>
</dbReference>
<reference evidence="1 2" key="1">
    <citation type="submission" date="2023-11" db="EMBL/GenBank/DDBJ databases">
        <title>Actinomadura monticuli sp. nov., isolated from volcanic ash.</title>
        <authorList>
            <person name="Lee S.D."/>
            <person name="Yang H."/>
            <person name="Kim I.S."/>
        </authorList>
    </citation>
    <scope>NUCLEOTIDE SEQUENCE [LARGE SCALE GENOMIC DNA]</scope>
    <source>
        <strain evidence="1 2">DLS-62</strain>
    </source>
</reference>
<accession>A0ABV4QJ24</accession>
<organism evidence="1 2">
    <name type="scientific">Actinomadura monticuli</name>
    <dbReference type="NCBI Taxonomy" id="3097367"/>
    <lineage>
        <taxon>Bacteria</taxon>
        <taxon>Bacillati</taxon>
        <taxon>Actinomycetota</taxon>
        <taxon>Actinomycetes</taxon>
        <taxon>Streptosporangiales</taxon>
        <taxon>Thermomonosporaceae</taxon>
        <taxon>Actinomadura</taxon>
    </lineage>
</organism>
<keyword evidence="2" id="KW-1185">Reference proteome</keyword>